<dbReference type="Proteomes" id="UP000036987">
    <property type="component" value="Unassembled WGS sequence"/>
</dbReference>
<dbReference type="InterPro" id="IPR043891">
    <property type="entry name" value="SPARK"/>
</dbReference>
<dbReference type="FunFam" id="3.30.200.20:FF:000521">
    <property type="entry name" value="Protein kinase superfamily protein"/>
    <property type="match status" value="1"/>
</dbReference>
<dbReference type="Pfam" id="PF00069">
    <property type="entry name" value="Pkinase"/>
    <property type="match status" value="1"/>
</dbReference>
<keyword evidence="3" id="KW-0812">Transmembrane</keyword>
<dbReference type="PANTHER" id="PTHR47989:SF36">
    <property type="entry name" value="PROTEIN KINASE DOMAIN-CONTAINING PROTEIN"/>
    <property type="match status" value="1"/>
</dbReference>
<organism evidence="6 7">
    <name type="scientific">Zostera marina</name>
    <name type="common">Eelgrass</name>
    <dbReference type="NCBI Taxonomy" id="29655"/>
    <lineage>
        <taxon>Eukaryota</taxon>
        <taxon>Viridiplantae</taxon>
        <taxon>Streptophyta</taxon>
        <taxon>Embryophyta</taxon>
        <taxon>Tracheophyta</taxon>
        <taxon>Spermatophyta</taxon>
        <taxon>Magnoliopsida</taxon>
        <taxon>Liliopsida</taxon>
        <taxon>Zosteraceae</taxon>
        <taxon>Zostera</taxon>
    </lineage>
</organism>
<dbReference type="Gene3D" id="3.30.200.20">
    <property type="entry name" value="Phosphorylase Kinase, domain 1"/>
    <property type="match status" value="1"/>
</dbReference>
<dbReference type="SMART" id="SM00220">
    <property type="entry name" value="S_TKc"/>
    <property type="match status" value="1"/>
</dbReference>
<dbReference type="InterPro" id="IPR011009">
    <property type="entry name" value="Kinase-like_dom_sf"/>
</dbReference>
<keyword evidence="3" id="KW-1133">Transmembrane helix</keyword>
<dbReference type="PROSITE" id="PS00108">
    <property type="entry name" value="PROTEIN_KINASE_ST"/>
    <property type="match status" value="1"/>
</dbReference>
<evidence type="ECO:0000256" key="2">
    <source>
        <dbReference type="ARBA" id="ARBA00022840"/>
    </source>
</evidence>
<dbReference type="InterPro" id="IPR008271">
    <property type="entry name" value="Ser/Thr_kinase_AS"/>
</dbReference>
<dbReference type="AlphaFoldDB" id="A0A0K9PP08"/>
<dbReference type="EMBL" id="LFYR01000718">
    <property type="protein sequence ID" value="KMZ70679.1"/>
    <property type="molecule type" value="Genomic_DNA"/>
</dbReference>
<feature type="signal peptide" evidence="4">
    <location>
        <begin position="1"/>
        <end position="25"/>
    </location>
</feature>
<keyword evidence="7" id="KW-1185">Reference proteome</keyword>
<keyword evidence="4" id="KW-0732">Signal</keyword>
<dbReference type="PANTHER" id="PTHR47989">
    <property type="entry name" value="OS01G0750732 PROTEIN"/>
    <property type="match status" value="1"/>
</dbReference>
<sequence>MLGGDAGFDRLLLLLLLVAISLVSHSSLPVTASVCPLDLSWSDLTSAATACSNPTERAKCCRYMNALIAVSVARYADSTGQLGVPVEFSDQCVTNISETLEIHGFSSNAMLFCGLGSKIVVDYQCRGKTTVLQMLQSPNFTDVVNYCRLPLSADGVCRKCLNTAISHIHRLVRPANSIELSTCRNAAFVTLANNGNQASTIDIASCLFAVDGLGFSGTPPLQSPSVAPDPTEDVDSIHHLTGVTTINKHRNSYHLTLAQGVGIGVTISAIFLFAVMIILIRKKRKELNNAEETPPPSVFPPPSTRNISVGPPLMFKKFGYKEMRKATDNFSSVLGRGGDGGFGTVYKARFVDGSLAAVKQINSEQVSKQSQKEFCREIELIGRLHHRHLVALKGFCIDRRHRSLVYEYMENGSLNDHLHPPGRNVLSWGTRMRIAIDVANALEYLHFYCDPPLCHRDIKSSNILLDGNFTAKVADFGFVKHKEAGYIDPEFGATDELTEKSDVYSYGVLLLELVTGRHAIQEKKNLVEWSQKLFEADTHQLPEFLDPVLAANSSDDLEQLQAIVGIAHWCTQLEGRARPTMKQVLRMLYEGVDPVQREFARLIGDQTVKQPMSSSSTSKSYCSRSFLLETLSSP</sequence>
<dbReference type="InterPro" id="IPR000719">
    <property type="entry name" value="Prot_kinase_dom"/>
</dbReference>
<feature type="transmembrane region" description="Helical" evidence="3">
    <location>
        <begin position="257"/>
        <end position="280"/>
    </location>
</feature>
<feature type="chain" id="PRO_5005527913" evidence="4">
    <location>
        <begin position="26"/>
        <end position="634"/>
    </location>
</feature>
<keyword evidence="6" id="KW-0418">Kinase</keyword>
<dbReference type="SUPFAM" id="SSF56112">
    <property type="entry name" value="Protein kinase-like (PK-like)"/>
    <property type="match status" value="1"/>
</dbReference>
<dbReference type="GO" id="GO:0007165">
    <property type="term" value="P:signal transduction"/>
    <property type="evidence" value="ECO:0000318"/>
    <property type="project" value="GO_Central"/>
</dbReference>
<keyword evidence="6" id="KW-0808">Transferase</keyword>
<dbReference type="PROSITE" id="PS50011">
    <property type="entry name" value="PROTEIN_KINASE_DOM"/>
    <property type="match status" value="1"/>
</dbReference>
<dbReference type="Gene3D" id="1.10.510.10">
    <property type="entry name" value="Transferase(Phosphotransferase) domain 1"/>
    <property type="match status" value="1"/>
</dbReference>
<keyword evidence="3" id="KW-0472">Membrane</keyword>
<dbReference type="GO" id="GO:0005524">
    <property type="term" value="F:ATP binding"/>
    <property type="evidence" value="ECO:0007669"/>
    <property type="project" value="UniProtKB-KW"/>
</dbReference>
<dbReference type="STRING" id="29655.A0A0K9PP08"/>
<dbReference type="GO" id="GO:0004672">
    <property type="term" value="F:protein kinase activity"/>
    <property type="evidence" value="ECO:0000318"/>
    <property type="project" value="GO_Central"/>
</dbReference>
<gene>
    <name evidence="6" type="ORF">ZOSMA_196G00280</name>
</gene>
<accession>A0A0K9PP08</accession>
<protein>
    <submittedName>
        <fullName evidence="6">Protein kinase superfamily protein</fullName>
    </submittedName>
</protein>
<dbReference type="GO" id="GO:0005886">
    <property type="term" value="C:plasma membrane"/>
    <property type="evidence" value="ECO:0000318"/>
    <property type="project" value="GO_Central"/>
</dbReference>
<evidence type="ECO:0000259" key="5">
    <source>
        <dbReference type="PROSITE" id="PS50011"/>
    </source>
</evidence>
<reference evidence="7" key="1">
    <citation type="journal article" date="2016" name="Nature">
        <title>The genome of the seagrass Zostera marina reveals angiosperm adaptation to the sea.</title>
        <authorList>
            <person name="Olsen J.L."/>
            <person name="Rouze P."/>
            <person name="Verhelst B."/>
            <person name="Lin Y.-C."/>
            <person name="Bayer T."/>
            <person name="Collen J."/>
            <person name="Dattolo E."/>
            <person name="De Paoli E."/>
            <person name="Dittami S."/>
            <person name="Maumus F."/>
            <person name="Michel G."/>
            <person name="Kersting A."/>
            <person name="Lauritano C."/>
            <person name="Lohaus R."/>
            <person name="Toepel M."/>
            <person name="Tonon T."/>
            <person name="Vanneste K."/>
            <person name="Amirebrahimi M."/>
            <person name="Brakel J."/>
            <person name="Bostroem C."/>
            <person name="Chovatia M."/>
            <person name="Grimwood J."/>
            <person name="Jenkins J.W."/>
            <person name="Jueterbock A."/>
            <person name="Mraz A."/>
            <person name="Stam W.T."/>
            <person name="Tice H."/>
            <person name="Bornberg-Bauer E."/>
            <person name="Green P.J."/>
            <person name="Pearson G.A."/>
            <person name="Procaccini G."/>
            <person name="Duarte C.M."/>
            <person name="Schmutz J."/>
            <person name="Reusch T.B.H."/>
            <person name="Van de Peer Y."/>
        </authorList>
    </citation>
    <scope>NUCLEOTIDE SEQUENCE [LARGE SCALE GENOMIC DNA]</scope>
    <source>
        <strain evidence="7">cv. Finnish</strain>
    </source>
</reference>
<keyword evidence="2" id="KW-0067">ATP-binding</keyword>
<dbReference type="OMA" id="IGKCCRY"/>
<proteinExistence type="predicted"/>
<comment type="caution">
    <text evidence="6">The sequence shown here is derived from an EMBL/GenBank/DDBJ whole genome shotgun (WGS) entry which is preliminary data.</text>
</comment>
<evidence type="ECO:0000256" key="1">
    <source>
        <dbReference type="ARBA" id="ARBA00022741"/>
    </source>
</evidence>
<evidence type="ECO:0000256" key="4">
    <source>
        <dbReference type="SAM" id="SignalP"/>
    </source>
</evidence>
<keyword evidence="1" id="KW-0547">Nucleotide-binding</keyword>
<dbReference type="CDD" id="cd14066">
    <property type="entry name" value="STKc_IRAK"/>
    <property type="match status" value="1"/>
</dbReference>
<dbReference type="OrthoDB" id="543156at2759"/>
<evidence type="ECO:0000313" key="6">
    <source>
        <dbReference type="EMBL" id="KMZ70679.1"/>
    </source>
</evidence>
<evidence type="ECO:0000313" key="7">
    <source>
        <dbReference type="Proteomes" id="UP000036987"/>
    </source>
</evidence>
<feature type="domain" description="Protein kinase" evidence="5">
    <location>
        <begin position="331"/>
        <end position="592"/>
    </location>
</feature>
<evidence type="ECO:0000256" key="3">
    <source>
        <dbReference type="SAM" id="Phobius"/>
    </source>
</evidence>
<name>A0A0K9PP08_ZOSMR</name>
<dbReference type="Pfam" id="PF19160">
    <property type="entry name" value="SPARK"/>
    <property type="match status" value="1"/>
</dbReference>